<dbReference type="EMBL" id="QUSW01000001">
    <property type="protein sequence ID" value="RQP26713.1"/>
    <property type="molecule type" value="Genomic_DNA"/>
</dbReference>
<name>A0A3N7HXS3_9BURK</name>
<evidence type="ECO:0000313" key="2">
    <source>
        <dbReference type="Proteomes" id="UP000267464"/>
    </source>
</evidence>
<protein>
    <submittedName>
        <fullName evidence="1">Uncharacterized protein</fullName>
    </submittedName>
</protein>
<proteinExistence type="predicted"/>
<evidence type="ECO:0000313" key="1">
    <source>
        <dbReference type="EMBL" id="RQP26713.1"/>
    </source>
</evidence>
<gene>
    <name evidence="1" type="ORF">DZC73_06870</name>
</gene>
<accession>A0A3N7HXS3</accession>
<organism evidence="1 2">
    <name type="scientific">Piscinibacter terrae</name>
    <dbReference type="NCBI Taxonomy" id="2496871"/>
    <lineage>
        <taxon>Bacteria</taxon>
        <taxon>Pseudomonadati</taxon>
        <taxon>Pseudomonadota</taxon>
        <taxon>Betaproteobacteria</taxon>
        <taxon>Burkholderiales</taxon>
        <taxon>Sphaerotilaceae</taxon>
        <taxon>Piscinibacter</taxon>
    </lineage>
</organism>
<dbReference type="Proteomes" id="UP000267464">
    <property type="component" value="Unassembled WGS sequence"/>
</dbReference>
<sequence length="66" mass="7119">MDLDSTWPDTISMVFSHEDPLDIVLGEGAEESAIVAPSNPESDGWALMGLVLALWGLLHSRRLNAA</sequence>
<keyword evidence="2" id="KW-1185">Reference proteome</keyword>
<dbReference type="AlphaFoldDB" id="A0A3N7HXS3"/>
<comment type="caution">
    <text evidence="1">The sequence shown here is derived from an EMBL/GenBank/DDBJ whole genome shotgun (WGS) entry which is preliminary data.</text>
</comment>
<reference evidence="1 2" key="2">
    <citation type="submission" date="2018-12" db="EMBL/GenBank/DDBJ databases">
        <title>Rhizobacter gummiphilus sp. nov., a rubber-degrading bacterium isolated from the soil of a botanical garden in Japan.</title>
        <authorList>
            <person name="Shunsuke S.S."/>
        </authorList>
    </citation>
    <scope>NUCLEOTIDE SEQUENCE [LARGE SCALE GENOMIC DNA]</scope>
    <source>
        <strain evidence="1 2">S-16</strain>
    </source>
</reference>
<reference evidence="1 2" key="1">
    <citation type="submission" date="2018-08" db="EMBL/GenBank/DDBJ databases">
        <authorList>
            <person name="Khan S.A."/>
            <person name="Jeon C.O."/>
            <person name="Chun B.H."/>
            <person name="Jeong S.E."/>
        </authorList>
    </citation>
    <scope>NUCLEOTIDE SEQUENCE [LARGE SCALE GENOMIC DNA]</scope>
    <source>
        <strain evidence="1 2">S-16</strain>
    </source>
</reference>